<dbReference type="Proteomes" id="UP000680045">
    <property type="component" value="Unassembled WGS sequence"/>
</dbReference>
<evidence type="ECO:0000313" key="2">
    <source>
        <dbReference type="EMBL" id="MBR8644753.1"/>
    </source>
</evidence>
<gene>
    <name evidence="2" type="ORF">KEH51_10855</name>
</gene>
<proteinExistence type="predicted"/>
<evidence type="ECO:0000313" key="3">
    <source>
        <dbReference type="Proteomes" id="UP000680045"/>
    </source>
</evidence>
<reference evidence="2" key="1">
    <citation type="submission" date="2021-04" db="EMBL/GenBank/DDBJ databases">
        <title>Whole genome sequencing of Enterococci isolates from hospitalized patients.</title>
        <authorList>
            <person name="Ogoti B.M."/>
            <person name="Onyambu F.G."/>
        </authorList>
    </citation>
    <scope>NUCLEOTIDE SEQUENCE</scope>
    <source>
        <strain evidence="2">242</strain>
    </source>
</reference>
<keyword evidence="1" id="KW-1133">Transmembrane helix</keyword>
<dbReference type="AlphaFoldDB" id="A0A941FHB5"/>
<sequence length="67" mass="7441">MFGAILAGAIPFKKYRTILLKISLIISILTTALMGLSYSHLLWNGLLLSIRGCQCVCVGLSLRYRVR</sequence>
<evidence type="ECO:0000256" key="1">
    <source>
        <dbReference type="SAM" id="Phobius"/>
    </source>
</evidence>
<organism evidence="2 3">
    <name type="scientific">Peribacillus frigoritolerans</name>
    <dbReference type="NCBI Taxonomy" id="450367"/>
    <lineage>
        <taxon>Bacteria</taxon>
        <taxon>Bacillati</taxon>
        <taxon>Bacillota</taxon>
        <taxon>Bacilli</taxon>
        <taxon>Bacillales</taxon>
        <taxon>Bacillaceae</taxon>
        <taxon>Peribacillus</taxon>
    </lineage>
</organism>
<dbReference type="EMBL" id="JAGTPW010000016">
    <property type="protein sequence ID" value="MBR8644753.1"/>
    <property type="molecule type" value="Genomic_DNA"/>
</dbReference>
<keyword evidence="1" id="KW-0472">Membrane</keyword>
<feature type="transmembrane region" description="Helical" evidence="1">
    <location>
        <begin position="18"/>
        <end position="36"/>
    </location>
</feature>
<comment type="caution">
    <text evidence="2">The sequence shown here is derived from an EMBL/GenBank/DDBJ whole genome shotgun (WGS) entry which is preliminary data.</text>
</comment>
<keyword evidence="1" id="KW-0812">Transmembrane</keyword>
<name>A0A941FHB5_9BACI</name>
<protein>
    <submittedName>
        <fullName evidence="2">Uncharacterized protein</fullName>
    </submittedName>
</protein>
<accession>A0A941FHB5</accession>